<evidence type="ECO:0000313" key="1">
    <source>
        <dbReference type="EMBL" id="MDM0046083.1"/>
    </source>
</evidence>
<dbReference type="Proteomes" id="UP001174908">
    <property type="component" value="Unassembled WGS sequence"/>
</dbReference>
<gene>
    <name evidence="1" type="ORF">QTH91_16455</name>
</gene>
<comment type="caution">
    <text evidence="1">The sequence shown here is derived from an EMBL/GenBank/DDBJ whole genome shotgun (WGS) entry which is preliminary data.</text>
</comment>
<evidence type="ECO:0000313" key="2">
    <source>
        <dbReference type="Proteomes" id="UP001174908"/>
    </source>
</evidence>
<keyword evidence="2" id="KW-1185">Reference proteome</keyword>
<name>A0ABT7NDS3_9BURK</name>
<dbReference type="RefSeq" id="WP_286661175.1">
    <property type="nucleotide sequence ID" value="NZ_JASZYV010000003.1"/>
</dbReference>
<proteinExistence type="predicted"/>
<sequence>MTCLILGNIEPGTSEETLAQFLAKYGFPPFASFEEMPGDGSQLSVMLHYDDLPPETLHRLRERIHGMFWNHRKLTADTVIEKYD</sequence>
<organism evidence="1 2">
    <name type="scientific">Variovorax dokdonensis</name>
    <dbReference type="NCBI Taxonomy" id="344883"/>
    <lineage>
        <taxon>Bacteria</taxon>
        <taxon>Pseudomonadati</taxon>
        <taxon>Pseudomonadota</taxon>
        <taxon>Betaproteobacteria</taxon>
        <taxon>Burkholderiales</taxon>
        <taxon>Comamonadaceae</taxon>
        <taxon>Variovorax</taxon>
    </lineage>
</organism>
<protein>
    <submittedName>
        <fullName evidence="1">RNA-binding protein</fullName>
    </submittedName>
</protein>
<dbReference type="EMBL" id="JASZYV010000003">
    <property type="protein sequence ID" value="MDM0046083.1"/>
    <property type="molecule type" value="Genomic_DNA"/>
</dbReference>
<accession>A0ABT7NDS3</accession>
<reference evidence="1" key="1">
    <citation type="submission" date="2023-06" db="EMBL/GenBank/DDBJ databases">
        <authorList>
            <person name="Jiang Y."/>
            <person name="Liu Q."/>
        </authorList>
    </citation>
    <scope>NUCLEOTIDE SEQUENCE</scope>
    <source>
        <strain evidence="1">CGMCC 1.12089</strain>
    </source>
</reference>